<keyword evidence="6 7" id="KW-0472">Membrane</keyword>
<feature type="transmembrane region" description="Helical" evidence="7">
    <location>
        <begin position="260"/>
        <end position="276"/>
    </location>
</feature>
<dbReference type="Pfam" id="PF00924">
    <property type="entry name" value="MS_channel_2nd"/>
    <property type="match status" value="1"/>
</dbReference>
<dbReference type="OrthoDB" id="9809206at2"/>
<accession>A0A290QHM9</accession>
<comment type="subcellular location">
    <subcellularLocation>
        <location evidence="1">Cell membrane</location>
        <topology evidence="1">Multi-pass membrane protein</topology>
    </subcellularLocation>
</comment>
<dbReference type="Proteomes" id="UP000217265">
    <property type="component" value="Chromosome"/>
</dbReference>
<dbReference type="SUPFAM" id="SSF82861">
    <property type="entry name" value="Mechanosensitive channel protein MscS (YggB), transmembrane region"/>
    <property type="match status" value="1"/>
</dbReference>
<dbReference type="InterPro" id="IPR006685">
    <property type="entry name" value="MscS_channel_2nd"/>
</dbReference>
<evidence type="ECO:0000256" key="5">
    <source>
        <dbReference type="ARBA" id="ARBA00022989"/>
    </source>
</evidence>
<dbReference type="GO" id="GO:0005886">
    <property type="term" value="C:plasma membrane"/>
    <property type="evidence" value="ECO:0007669"/>
    <property type="project" value="UniProtKB-SubCell"/>
</dbReference>
<keyword evidence="4 7" id="KW-0812">Transmembrane</keyword>
<protein>
    <submittedName>
        <fullName evidence="11">Mechanosensitive ion channel protein MscS</fullName>
    </submittedName>
</protein>
<name>A0A290QHM9_9BACT</name>
<dbReference type="InterPro" id="IPR023408">
    <property type="entry name" value="MscS_beta-dom_sf"/>
</dbReference>
<feature type="domain" description="Mechanosensitive ion channel MscS C-terminal" evidence="9">
    <location>
        <begin position="354"/>
        <end position="438"/>
    </location>
</feature>
<evidence type="ECO:0000313" key="12">
    <source>
        <dbReference type="Proteomes" id="UP000217265"/>
    </source>
</evidence>
<evidence type="ECO:0000313" key="11">
    <source>
        <dbReference type="EMBL" id="ATC63861.1"/>
    </source>
</evidence>
<dbReference type="Pfam" id="PF21082">
    <property type="entry name" value="MS_channel_3rd"/>
    <property type="match status" value="1"/>
</dbReference>
<dbReference type="SUPFAM" id="SSF82689">
    <property type="entry name" value="Mechanosensitive channel protein MscS (YggB), C-terminal domain"/>
    <property type="match status" value="1"/>
</dbReference>
<keyword evidence="5 7" id="KW-1133">Transmembrane helix</keyword>
<evidence type="ECO:0000259" key="8">
    <source>
        <dbReference type="Pfam" id="PF00924"/>
    </source>
</evidence>
<dbReference type="InterPro" id="IPR049278">
    <property type="entry name" value="MS_channel_C"/>
</dbReference>
<sequence>MRGASPGLGFTGYKIGGGFPAGALTAGGSGIERRVMNSMQRLLTVLMFFSAAQVFAQSAAPAGGATEAANTTAAAAAVASGQVKMPETPEFIEHAVDVILEQFDVQNSENGPVRYIACAAILLITFIVCKVVVNILFAFLRKLTARTETTVDDKLFRAVQGPVTALILVVGSVAAIKALKLTPSADNMLGYMYTIAFSFVVFWFLLRIFNTVLDHLHEKAVAKKMGVAAFMPWIKKTLLAIFFVFGVLMIAQSLGADVKAFLAGLGIGGLAVALAAQDTIANIFGSVVVAVDQPFKIGETIQVAGTTGAVEDIGLRSTKIRRVDKALVVIPNKTVASESITNLARFTQRRVEQVLGLTYSTSAEQMEELVGEIRRLLLAEEEIDPTSVICYFRDFSASSLDIWLVYVVKDPDFHKHMQLRMRLNLAFIKAVETRGLSFAFPTQTVLFEGEIARKMAEKKKTEG</sequence>
<evidence type="ECO:0000256" key="1">
    <source>
        <dbReference type="ARBA" id="ARBA00004651"/>
    </source>
</evidence>
<dbReference type="InterPro" id="IPR010920">
    <property type="entry name" value="LSM_dom_sf"/>
</dbReference>
<keyword evidence="12" id="KW-1185">Reference proteome</keyword>
<keyword evidence="3" id="KW-1003">Cell membrane</keyword>
<feature type="transmembrane region" description="Helical" evidence="7">
    <location>
        <begin position="233"/>
        <end position="254"/>
    </location>
</feature>
<evidence type="ECO:0000259" key="10">
    <source>
        <dbReference type="Pfam" id="PF21088"/>
    </source>
</evidence>
<feature type="transmembrane region" description="Helical" evidence="7">
    <location>
        <begin position="113"/>
        <end position="140"/>
    </location>
</feature>
<feature type="transmembrane region" description="Helical" evidence="7">
    <location>
        <begin position="161"/>
        <end position="179"/>
    </location>
</feature>
<dbReference type="InterPro" id="IPR011014">
    <property type="entry name" value="MscS_channel_TM-2"/>
</dbReference>
<feature type="domain" description="Mechanosensitive ion channel MscS" evidence="8">
    <location>
        <begin position="278"/>
        <end position="345"/>
    </location>
</feature>
<evidence type="ECO:0000256" key="4">
    <source>
        <dbReference type="ARBA" id="ARBA00022692"/>
    </source>
</evidence>
<feature type="transmembrane region" description="Helical" evidence="7">
    <location>
        <begin position="191"/>
        <end position="213"/>
    </location>
</feature>
<dbReference type="EMBL" id="CP023344">
    <property type="protein sequence ID" value="ATC63861.1"/>
    <property type="molecule type" value="Genomic_DNA"/>
</dbReference>
<gene>
    <name evidence="11" type="ORF">CMV30_07825</name>
</gene>
<evidence type="ECO:0000256" key="2">
    <source>
        <dbReference type="ARBA" id="ARBA00008017"/>
    </source>
</evidence>
<dbReference type="PANTHER" id="PTHR30566:SF5">
    <property type="entry name" value="MECHANOSENSITIVE ION CHANNEL PROTEIN 1, MITOCHONDRIAL-RELATED"/>
    <property type="match status" value="1"/>
</dbReference>
<dbReference type="PANTHER" id="PTHR30566">
    <property type="entry name" value="YNAI-RELATED MECHANOSENSITIVE ION CHANNEL"/>
    <property type="match status" value="1"/>
</dbReference>
<dbReference type="Gene3D" id="2.30.30.60">
    <property type="match status" value="1"/>
</dbReference>
<evidence type="ECO:0000256" key="6">
    <source>
        <dbReference type="ARBA" id="ARBA00023136"/>
    </source>
</evidence>
<dbReference type="Gene3D" id="3.30.70.100">
    <property type="match status" value="1"/>
</dbReference>
<evidence type="ECO:0000259" key="9">
    <source>
        <dbReference type="Pfam" id="PF21082"/>
    </source>
</evidence>
<dbReference type="Gene3D" id="1.10.287.1260">
    <property type="match status" value="1"/>
</dbReference>
<dbReference type="SUPFAM" id="SSF50182">
    <property type="entry name" value="Sm-like ribonucleoproteins"/>
    <property type="match status" value="1"/>
</dbReference>
<dbReference type="GO" id="GO:0008381">
    <property type="term" value="F:mechanosensitive monoatomic ion channel activity"/>
    <property type="evidence" value="ECO:0007669"/>
    <property type="project" value="UniProtKB-ARBA"/>
</dbReference>
<dbReference type="InterPro" id="IPR011066">
    <property type="entry name" value="MscS_channel_C_sf"/>
</dbReference>
<comment type="similarity">
    <text evidence="2">Belongs to the MscS (TC 1.A.23) family.</text>
</comment>
<organism evidence="11 12">
    <name type="scientific">Nibricoccus aquaticus</name>
    <dbReference type="NCBI Taxonomy" id="2576891"/>
    <lineage>
        <taxon>Bacteria</taxon>
        <taxon>Pseudomonadati</taxon>
        <taxon>Verrucomicrobiota</taxon>
        <taxon>Opitutia</taxon>
        <taxon>Opitutales</taxon>
        <taxon>Opitutaceae</taxon>
        <taxon>Nibricoccus</taxon>
    </lineage>
</organism>
<evidence type="ECO:0000256" key="7">
    <source>
        <dbReference type="SAM" id="Phobius"/>
    </source>
</evidence>
<dbReference type="Pfam" id="PF21088">
    <property type="entry name" value="MS_channel_1st"/>
    <property type="match status" value="1"/>
</dbReference>
<dbReference type="AlphaFoldDB" id="A0A290QHM9"/>
<evidence type="ECO:0000256" key="3">
    <source>
        <dbReference type="ARBA" id="ARBA00022475"/>
    </source>
</evidence>
<proteinExistence type="inferred from homology"/>
<dbReference type="KEGG" id="vbh:CMV30_07825"/>
<dbReference type="InterPro" id="IPR049142">
    <property type="entry name" value="MS_channel_1st"/>
</dbReference>
<feature type="domain" description="Mechanosensitive ion channel transmembrane helices 2/3" evidence="10">
    <location>
        <begin position="238"/>
        <end position="277"/>
    </location>
</feature>
<reference evidence="11 12" key="1">
    <citation type="submission" date="2017-09" db="EMBL/GenBank/DDBJ databases">
        <title>Complete genome sequence of Verrucomicrobial strain HZ-65, isolated from freshwater.</title>
        <authorList>
            <person name="Choi A."/>
        </authorList>
    </citation>
    <scope>NUCLEOTIDE SEQUENCE [LARGE SCALE GENOMIC DNA]</scope>
    <source>
        <strain evidence="11 12">HZ-65</strain>
    </source>
</reference>